<dbReference type="Gene3D" id="3.30.460.40">
    <property type="match status" value="1"/>
</dbReference>
<name>A0A0C1U670_9CLOT</name>
<dbReference type="Proteomes" id="UP000031366">
    <property type="component" value="Unassembled WGS sequence"/>
</dbReference>
<organism evidence="1 2">
    <name type="scientific">Clostridium argentinense CDC 2741</name>
    <dbReference type="NCBI Taxonomy" id="1418104"/>
    <lineage>
        <taxon>Bacteria</taxon>
        <taxon>Bacillati</taxon>
        <taxon>Bacillota</taxon>
        <taxon>Clostridia</taxon>
        <taxon>Eubacteriales</taxon>
        <taxon>Clostridiaceae</taxon>
        <taxon>Clostridium</taxon>
    </lineage>
</organism>
<keyword evidence="2" id="KW-1185">Reference proteome</keyword>
<dbReference type="STRING" id="29341.RSJ17_09720"/>
<accession>A0A0C1U670</accession>
<dbReference type="SUPFAM" id="SSF81301">
    <property type="entry name" value="Nucleotidyltransferase"/>
    <property type="match status" value="1"/>
</dbReference>
<dbReference type="AlphaFoldDB" id="A0A0C1U670"/>
<evidence type="ECO:0000313" key="1">
    <source>
        <dbReference type="EMBL" id="KIE48204.1"/>
    </source>
</evidence>
<dbReference type="EMBL" id="AYSO01000011">
    <property type="protein sequence ID" value="KIE48204.1"/>
    <property type="molecule type" value="Genomic_DNA"/>
</dbReference>
<proteinExistence type="predicted"/>
<comment type="caution">
    <text evidence="1">The sequence shown here is derived from an EMBL/GenBank/DDBJ whole genome shotgun (WGS) entry which is preliminary data.</text>
</comment>
<reference evidence="1 2" key="1">
    <citation type="journal article" date="2015" name="Infect. Genet. Evol.">
        <title>Genomic sequences of six botulinum neurotoxin-producing strains representing three clostridial species illustrate the mobility and diversity of botulinum neurotoxin genes.</title>
        <authorList>
            <person name="Smith T.J."/>
            <person name="Hill K.K."/>
            <person name="Xie G."/>
            <person name="Foley B.T."/>
            <person name="Williamson C.H."/>
            <person name="Foster J.T."/>
            <person name="Johnson S.L."/>
            <person name="Chertkov O."/>
            <person name="Teshima H."/>
            <person name="Gibbons H.S."/>
            <person name="Johnsky L.A."/>
            <person name="Karavis M.A."/>
            <person name="Smith L.A."/>
        </authorList>
    </citation>
    <scope>NUCLEOTIDE SEQUENCE [LARGE SCALE GENOMIC DNA]</scope>
    <source>
        <strain evidence="1 2">CDC 2741</strain>
    </source>
</reference>
<evidence type="ECO:0000313" key="2">
    <source>
        <dbReference type="Proteomes" id="UP000031366"/>
    </source>
</evidence>
<sequence length="181" mass="21070">MDINDLYFLSVKLNEININWALGGSLLLYFNKILDNPRDIDILVNYEESKKVNDILCNYGECRNMNSKAPYETESFYNYKINNTEVDIIGSFKIAHERGIYSYILDEEAISQYISINNIQIPLSSIEDWYILYQLIPGREKKVSIIEEYFNENGVSNPKLIKRALDQPLPKSVIKKCLKLL</sequence>
<dbReference type="OrthoDB" id="2351919at2"/>
<dbReference type="RefSeq" id="WP_052267862.1">
    <property type="nucleotide sequence ID" value="NZ_AYSO01000011.1"/>
</dbReference>
<dbReference type="InterPro" id="IPR043519">
    <property type="entry name" value="NT_sf"/>
</dbReference>
<gene>
    <name evidence="1" type="ORF">U732_3974</name>
</gene>
<protein>
    <submittedName>
        <fullName evidence="1">Uncharacterized protein</fullName>
    </submittedName>
</protein>